<comment type="caution">
    <text evidence="7">The sequence shown here is derived from an EMBL/GenBank/DDBJ whole genome shotgun (WGS) entry which is preliminary data.</text>
</comment>
<keyword evidence="2" id="KW-0813">Transport</keyword>
<evidence type="ECO:0000256" key="4">
    <source>
        <dbReference type="ARBA" id="ARBA00022847"/>
    </source>
</evidence>
<reference evidence="7 8" key="1">
    <citation type="submission" date="2023-10" db="EMBL/GenBank/DDBJ databases">
        <title>Screening of Alkalihalobacillus lindianensis BZ-TG-R113 and Its Alleviation of Salt Stress on Rapeseed Growth.</title>
        <authorList>
            <person name="Zhao B."/>
            <person name="Guo T."/>
        </authorList>
    </citation>
    <scope>NUCLEOTIDE SEQUENCE [LARGE SCALE GENOMIC DNA]</scope>
    <source>
        <strain evidence="7 8">BZ-TG-R113</strain>
    </source>
</reference>
<comment type="subcellular location">
    <subcellularLocation>
        <location evidence="1">Membrane</location>
        <topology evidence="1">Multi-pass membrane protein</topology>
    </subcellularLocation>
</comment>
<evidence type="ECO:0000313" key="8">
    <source>
        <dbReference type="Proteomes" id="UP001287282"/>
    </source>
</evidence>
<evidence type="ECO:0000256" key="1">
    <source>
        <dbReference type="ARBA" id="ARBA00004141"/>
    </source>
</evidence>
<dbReference type="PANTHER" id="PTHR42865:SF1">
    <property type="entry name" value="AEROBIC C4-DICARBOXYLATE TRANSPORT PROTEIN"/>
    <property type="match status" value="1"/>
</dbReference>
<dbReference type="PANTHER" id="PTHR42865">
    <property type="entry name" value="PROTON/GLUTAMATE-ASPARTATE SYMPORTER"/>
    <property type="match status" value="1"/>
</dbReference>
<keyword evidence="4" id="KW-0769">Symport</keyword>
<sequence>KFYHFNIFSFLKYIKDEILLVLGTSSSESALPKMMEKLESYGCSKSVVGLVVPTGYSFNLDGTSIYLSMAAVFIAQAYGV</sequence>
<evidence type="ECO:0000256" key="3">
    <source>
        <dbReference type="ARBA" id="ARBA00022692"/>
    </source>
</evidence>
<keyword evidence="3" id="KW-0812">Transmembrane</keyword>
<name>A0ABU3XIU9_9BACI</name>
<dbReference type="SUPFAM" id="SSF118215">
    <property type="entry name" value="Proton glutamate symport protein"/>
    <property type="match status" value="1"/>
</dbReference>
<protein>
    <submittedName>
        <fullName evidence="7">Cation:dicarboxylase symporter family transporter</fullName>
    </submittedName>
</protein>
<feature type="non-terminal residue" evidence="7">
    <location>
        <position position="1"/>
    </location>
</feature>
<feature type="non-terminal residue" evidence="7">
    <location>
        <position position="80"/>
    </location>
</feature>
<dbReference type="InterPro" id="IPR018107">
    <property type="entry name" value="Na-dicarboxylate_symporter_CS"/>
</dbReference>
<proteinExistence type="predicted"/>
<organism evidence="7 8">
    <name type="scientific">Alkalihalophilus lindianensis</name>
    <dbReference type="NCBI Taxonomy" id="1630542"/>
    <lineage>
        <taxon>Bacteria</taxon>
        <taxon>Bacillati</taxon>
        <taxon>Bacillota</taxon>
        <taxon>Bacilli</taxon>
        <taxon>Bacillales</taxon>
        <taxon>Bacillaceae</taxon>
        <taxon>Alkalihalophilus</taxon>
    </lineage>
</organism>
<dbReference type="Gene3D" id="1.10.3860.10">
    <property type="entry name" value="Sodium:dicarboxylate symporter"/>
    <property type="match status" value="1"/>
</dbReference>
<dbReference type="PROSITE" id="PS00714">
    <property type="entry name" value="NA_DICARBOXYL_SYMP_2"/>
    <property type="match status" value="1"/>
</dbReference>
<evidence type="ECO:0000256" key="2">
    <source>
        <dbReference type="ARBA" id="ARBA00022448"/>
    </source>
</evidence>
<dbReference type="EMBL" id="JAWJBA010000900">
    <property type="protein sequence ID" value="MDV2687557.1"/>
    <property type="molecule type" value="Genomic_DNA"/>
</dbReference>
<dbReference type="InterPro" id="IPR036458">
    <property type="entry name" value="Na:dicarbo_symporter_sf"/>
</dbReference>
<dbReference type="Proteomes" id="UP001287282">
    <property type="component" value="Unassembled WGS sequence"/>
</dbReference>
<keyword evidence="6" id="KW-0472">Membrane</keyword>
<evidence type="ECO:0000313" key="7">
    <source>
        <dbReference type="EMBL" id="MDV2687557.1"/>
    </source>
</evidence>
<gene>
    <name evidence="7" type="ORF">RYX56_24725</name>
</gene>
<accession>A0ABU3XIU9</accession>
<dbReference type="Pfam" id="PF00375">
    <property type="entry name" value="SDF"/>
    <property type="match status" value="1"/>
</dbReference>
<dbReference type="InterPro" id="IPR001991">
    <property type="entry name" value="Na-dicarboxylate_symporter"/>
</dbReference>
<keyword evidence="5" id="KW-1133">Transmembrane helix</keyword>
<evidence type="ECO:0000256" key="5">
    <source>
        <dbReference type="ARBA" id="ARBA00022989"/>
    </source>
</evidence>
<dbReference type="RefSeq" id="WP_317124435.1">
    <property type="nucleotide sequence ID" value="NZ_JAWJBA010000900.1"/>
</dbReference>
<evidence type="ECO:0000256" key="6">
    <source>
        <dbReference type="ARBA" id="ARBA00023136"/>
    </source>
</evidence>
<keyword evidence="8" id="KW-1185">Reference proteome</keyword>